<name>A0A1I2GEG1_9BACT</name>
<gene>
    <name evidence="1" type="ORF">SAMN05216167_13128</name>
</gene>
<dbReference type="Proteomes" id="UP000198598">
    <property type="component" value="Unassembled WGS sequence"/>
</dbReference>
<reference evidence="1 2" key="1">
    <citation type="submission" date="2016-10" db="EMBL/GenBank/DDBJ databases">
        <authorList>
            <person name="de Groot N.N."/>
        </authorList>
    </citation>
    <scope>NUCLEOTIDE SEQUENCE [LARGE SCALE GENOMIC DNA]</scope>
    <source>
        <strain evidence="1 2">DSM 26130</strain>
    </source>
</reference>
<keyword evidence="2" id="KW-1185">Reference proteome</keyword>
<evidence type="ECO:0000313" key="2">
    <source>
        <dbReference type="Proteomes" id="UP000198598"/>
    </source>
</evidence>
<dbReference type="EMBL" id="FOLQ01000031">
    <property type="protein sequence ID" value="SFF15136.1"/>
    <property type="molecule type" value="Genomic_DNA"/>
</dbReference>
<proteinExistence type="predicted"/>
<dbReference type="STRING" id="662367.SAMN05216167_13128"/>
<sequence length="62" mass="7090">MLTEIGNFNPVGGTVDIESDTDILIEPKLMLESSFETVLRCMFQLEALFEQDTMFQEDESKI</sequence>
<organism evidence="1 2">
    <name type="scientific">Spirosoma endophyticum</name>
    <dbReference type="NCBI Taxonomy" id="662367"/>
    <lineage>
        <taxon>Bacteria</taxon>
        <taxon>Pseudomonadati</taxon>
        <taxon>Bacteroidota</taxon>
        <taxon>Cytophagia</taxon>
        <taxon>Cytophagales</taxon>
        <taxon>Cytophagaceae</taxon>
        <taxon>Spirosoma</taxon>
    </lineage>
</organism>
<dbReference type="AlphaFoldDB" id="A0A1I2GEG1"/>
<accession>A0A1I2GEG1</accession>
<protein>
    <submittedName>
        <fullName evidence="1">Uncharacterized protein</fullName>
    </submittedName>
</protein>
<dbReference type="RefSeq" id="WP_093834279.1">
    <property type="nucleotide sequence ID" value="NZ_FOLQ01000031.1"/>
</dbReference>
<evidence type="ECO:0000313" key="1">
    <source>
        <dbReference type="EMBL" id="SFF15136.1"/>
    </source>
</evidence>